<reference evidence="4" key="1">
    <citation type="submission" date="2016-10" db="EMBL/GenBank/DDBJ databases">
        <authorList>
            <person name="Varghese N."/>
            <person name="Submissions S."/>
        </authorList>
    </citation>
    <scope>NUCLEOTIDE SEQUENCE [LARGE SCALE GENOMIC DNA]</scope>
    <source>
        <strain evidence="4">IBRC-M 10403</strain>
    </source>
</reference>
<keyword evidence="1" id="KW-0479">Metal-binding</keyword>
<dbReference type="InterPro" id="IPR050963">
    <property type="entry name" value="Sirohydro_Cobaltochel/CbiX"/>
</dbReference>
<evidence type="ECO:0000313" key="3">
    <source>
        <dbReference type="EMBL" id="SDD91811.1"/>
    </source>
</evidence>
<evidence type="ECO:0000256" key="1">
    <source>
        <dbReference type="ARBA" id="ARBA00022723"/>
    </source>
</evidence>
<protein>
    <submittedName>
        <fullName evidence="3">Sirohydrochlorin ferrochelatase</fullName>
    </submittedName>
</protein>
<dbReference type="EMBL" id="FMZZ01000022">
    <property type="protein sequence ID" value="SDD91811.1"/>
    <property type="molecule type" value="Genomic_DNA"/>
</dbReference>
<dbReference type="InterPro" id="IPR002762">
    <property type="entry name" value="CbiX-like"/>
</dbReference>
<keyword evidence="2" id="KW-0456">Lyase</keyword>
<dbReference type="PANTHER" id="PTHR33542:SF5">
    <property type="entry name" value="FERROCHELATASE CHE1"/>
    <property type="match status" value="1"/>
</dbReference>
<dbReference type="AlphaFoldDB" id="A0A1G6YND6"/>
<dbReference type="CDD" id="cd03416">
    <property type="entry name" value="CbiX_SirB_N"/>
    <property type="match status" value="1"/>
</dbReference>
<gene>
    <name evidence="3" type="ORF">SAMN05216174_12263</name>
</gene>
<keyword evidence="4" id="KW-1185">Reference proteome</keyword>
<organism evidence="3 4">
    <name type="scientific">Actinokineospora iranica</name>
    <dbReference type="NCBI Taxonomy" id="1271860"/>
    <lineage>
        <taxon>Bacteria</taxon>
        <taxon>Bacillati</taxon>
        <taxon>Actinomycetota</taxon>
        <taxon>Actinomycetes</taxon>
        <taxon>Pseudonocardiales</taxon>
        <taxon>Pseudonocardiaceae</taxon>
        <taxon>Actinokineospora</taxon>
    </lineage>
</organism>
<dbReference type="Proteomes" id="UP000199501">
    <property type="component" value="Unassembled WGS sequence"/>
</dbReference>
<dbReference type="GO" id="GO:0046872">
    <property type="term" value="F:metal ion binding"/>
    <property type="evidence" value="ECO:0007669"/>
    <property type="project" value="UniProtKB-KW"/>
</dbReference>
<dbReference type="OrthoDB" id="482456at2"/>
<accession>A0A1G6YND6</accession>
<evidence type="ECO:0000256" key="2">
    <source>
        <dbReference type="ARBA" id="ARBA00023239"/>
    </source>
</evidence>
<sequence length="249" mass="25563">MPAVPLVAVAHGSRDPRSAACVGDLLAVARTRRPDLDVRGAFLDLSAPRLADVLAALHGEGHRTVVVAPLLLGRAFHARVDLPALIDEALGRLPRLSVTVADVLGPDAALERAALRRLAEIDARPGDRGLGVVLAATGSSHPPANARVHEIADRWARTQGWSGVRAAFASAADPGVPAAVAALRARGAERIAVAGYFLAPGLLPDRVAAEAAAADPGARVAAPLGPAVEVADLLLSRYDEVGTARARTA</sequence>
<proteinExistence type="predicted"/>
<dbReference type="RefSeq" id="WP_091457281.1">
    <property type="nucleotide sequence ID" value="NZ_FMZZ01000022.1"/>
</dbReference>
<name>A0A1G6YND6_9PSEU</name>
<dbReference type="Gene3D" id="3.40.50.1400">
    <property type="match status" value="2"/>
</dbReference>
<dbReference type="PANTHER" id="PTHR33542">
    <property type="entry name" value="SIROHYDROCHLORIN FERROCHELATASE, CHLOROPLASTIC"/>
    <property type="match status" value="1"/>
</dbReference>
<dbReference type="CDD" id="cd03414">
    <property type="entry name" value="CbiX_SirB_C"/>
    <property type="match status" value="1"/>
</dbReference>
<dbReference type="STRING" id="1271860.SAMN05216174_12263"/>
<dbReference type="GO" id="GO:0016829">
    <property type="term" value="F:lyase activity"/>
    <property type="evidence" value="ECO:0007669"/>
    <property type="project" value="UniProtKB-KW"/>
</dbReference>
<dbReference type="Pfam" id="PF01903">
    <property type="entry name" value="CbiX"/>
    <property type="match status" value="2"/>
</dbReference>
<dbReference type="SUPFAM" id="SSF53800">
    <property type="entry name" value="Chelatase"/>
    <property type="match status" value="1"/>
</dbReference>
<evidence type="ECO:0000313" key="4">
    <source>
        <dbReference type="Proteomes" id="UP000199501"/>
    </source>
</evidence>